<protein>
    <recommendedName>
        <fullName evidence="3">DUF6534 domain-containing protein</fullName>
    </recommendedName>
</protein>
<evidence type="ECO:0000256" key="2">
    <source>
        <dbReference type="SAM" id="Phobius"/>
    </source>
</evidence>
<evidence type="ECO:0000313" key="5">
    <source>
        <dbReference type="Proteomes" id="UP000006514"/>
    </source>
</evidence>
<feature type="transmembrane region" description="Helical" evidence="2">
    <location>
        <begin position="246"/>
        <end position="269"/>
    </location>
</feature>
<keyword evidence="2" id="KW-1133">Transmembrane helix</keyword>
<feature type="transmembrane region" description="Helical" evidence="2">
    <location>
        <begin position="135"/>
        <end position="158"/>
    </location>
</feature>
<dbReference type="EMBL" id="JH687866">
    <property type="protein sequence ID" value="EJD36291.1"/>
    <property type="molecule type" value="Genomic_DNA"/>
</dbReference>
<dbReference type="OMA" id="HYATIFA"/>
<organism evidence="4 5">
    <name type="scientific">Auricularia subglabra (strain TFB-10046 / SS5)</name>
    <name type="common">White-rot fungus</name>
    <name type="synonym">Auricularia delicata (strain TFB10046)</name>
    <dbReference type="NCBI Taxonomy" id="717982"/>
    <lineage>
        <taxon>Eukaryota</taxon>
        <taxon>Fungi</taxon>
        <taxon>Dikarya</taxon>
        <taxon>Basidiomycota</taxon>
        <taxon>Agaricomycotina</taxon>
        <taxon>Agaricomycetes</taxon>
        <taxon>Auriculariales</taxon>
        <taxon>Auriculariaceae</taxon>
        <taxon>Auricularia</taxon>
    </lineage>
</organism>
<feature type="transmembrane region" description="Helical" evidence="2">
    <location>
        <begin position="213"/>
        <end position="240"/>
    </location>
</feature>
<feature type="compositionally biased region" description="Basic and acidic residues" evidence="1">
    <location>
        <begin position="324"/>
        <end position="339"/>
    </location>
</feature>
<dbReference type="eggNOG" id="ENOG502T2EC">
    <property type="taxonomic scope" value="Eukaryota"/>
</dbReference>
<dbReference type="Proteomes" id="UP000006514">
    <property type="component" value="Unassembled WGS sequence"/>
</dbReference>
<dbReference type="Pfam" id="PF20152">
    <property type="entry name" value="DUF6534"/>
    <property type="match status" value="1"/>
</dbReference>
<feature type="transmembrane region" description="Helical" evidence="2">
    <location>
        <begin position="58"/>
        <end position="82"/>
    </location>
</feature>
<dbReference type="AlphaFoldDB" id="J0D950"/>
<evidence type="ECO:0000313" key="4">
    <source>
        <dbReference type="EMBL" id="EJD36291.1"/>
    </source>
</evidence>
<evidence type="ECO:0000259" key="3">
    <source>
        <dbReference type="Pfam" id="PF20152"/>
    </source>
</evidence>
<keyword evidence="5" id="KW-1185">Reference proteome</keyword>
<dbReference type="InParanoid" id="J0D950"/>
<dbReference type="OrthoDB" id="3020065at2759"/>
<sequence>MSSLIGNFSAASSASPLDDPVKSFGAWFCGCFAEFALTGALFAMIADYRQRYRKSDRLMHKIFVDICTILSIGKTVQVAAILWHKLVRGFGDYVMAAYSSPWYASIDPLTSELLCLCAQLFFVTRLWRMLGGLRWLLLALVPAMLMAFAGEIALASVITVQIYNLSTVDDLGSFTKTSYVALVGIVVSDIIVTCASSFYLYRARTGFERTDNLISSLLHLTWVTAALPALASLLNLITYVSLSSKGYATFITFELVAPKLYGLSMLYTLNSRQNITGSENSYPLSSNVGRTAMGVNVTTDTVRFTDERDNHHTSVKFATPDQDNFDKSSRDTEIKSPPV</sequence>
<gene>
    <name evidence="4" type="ORF">AURDEDRAFT_174680</name>
</gene>
<evidence type="ECO:0000256" key="1">
    <source>
        <dbReference type="SAM" id="MobiDB-lite"/>
    </source>
</evidence>
<feature type="transmembrane region" description="Helical" evidence="2">
    <location>
        <begin position="102"/>
        <end position="123"/>
    </location>
</feature>
<proteinExistence type="predicted"/>
<feature type="domain" description="DUF6534" evidence="3">
    <location>
        <begin position="186"/>
        <end position="273"/>
    </location>
</feature>
<feature type="region of interest" description="Disordered" evidence="1">
    <location>
        <begin position="311"/>
        <end position="339"/>
    </location>
</feature>
<reference evidence="5" key="1">
    <citation type="journal article" date="2012" name="Science">
        <title>The Paleozoic origin of enzymatic lignin decomposition reconstructed from 31 fungal genomes.</title>
        <authorList>
            <person name="Floudas D."/>
            <person name="Binder M."/>
            <person name="Riley R."/>
            <person name="Barry K."/>
            <person name="Blanchette R.A."/>
            <person name="Henrissat B."/>
            <person name="Martinez A.T."/>
            <person name="Otillar R."/>
            <person name="Spatafora J.W."/>
            <person name="Yadav J.S."/>
            <person name="Aerts A."/>
            <person name="Benoit I."/>
            <person name="Boyd A."/>
            <person name="Carlson A."/>
            <person name="Copeland A."/>
            <person name="Coutinho P.M."/>
            <person name="de Vries R.P."/>
            <person name="Ferreira P."/>
            <person name="Findley K."/>
            <person name="Foster B."/>
            <person name="Gaskell J."/>
            <person name="Glotzer D."/>
            <person name="Gorecki P."/>
            <person name="Heitman J."/>
            <person name="Hesse C."/>
            <person name="Hori C."/>
            <person name="Igarashi K."/>
            <person name="Jurgens J.A."/>
            <person name="Kallen N."/>
            <person name="Kersten P."/>
            <person name="Kohler A."/>
            <person name="Kuees U."/>
            <person name="Kumar T.K.A."/>
            <person name="Kuo A."/>
            <person name="LaButti K."/>
            <person name="Larrondo L.F."/>
            <person name="Lindquist E."/>
            <person name="Ling A."/>
            <person name="Lombard V."/>
            <person name="Lucas S."/>
            <person name="Lundell T."/>
            <person name="Martin R."/>
            <person name="McLaughlin D.J."/>
            <person name="Morgenstern I."/>
            <person name="Morin E."/>
            <person name="Murat C."/>
            <person name="Nagy L.G."/>
            <person name="Nolan M."/>
            <person name="Ohm R.A."/>
            <person name="Patyshakuliyeva A."/>
            <person name="Rokas A."/>
            <person name="Ruiz-Duenas F.J."/>
            <person name="Sabat G."/>
            <person name="Salamov A."/>
            <person name="Samejima M."/>
            <person name="Schmutz J."/>
            <person name="Slot J.C."/>
            <person name="St John F."/>
            <person name="Stenlid J."/>
            <person name="Sun H."/>
            <person name="Sun S."/>
            <person name="Syed K."/>
            <person name="Tsang A."/>
            <person name="Wiebenga A."/>
            <person name="Young D."/>
            <person name="Pisabarro A."/>
            <person name="Eastwood D.C."/>
            <person name="Martin F."/>
            <person name="Cullen D."/>
            <person name="Grigoriev I.V."/>
            <person name="Hibbett D.S."/>
        </authorList>
    </citation>
    <scope>NUCLEOTIDE SEQUENCE [LARGE SCALE GENOMIC DNA]</scope>
    <source>
        <strain evidence="5">TFB10046</strain>
    </source>
</reference>
<dbReference type="KEGG" id="adl:AURDEDRAFT_174680"/>
<dbReference type="PANTHER" id="PTHR40465">
    <property type="entry name" value="CHROMOSOME 1, WHOLE GENOME SHOTGUN SEQUENCE"/>
    <property type="match status" value="1"/>
</dbReference>
<dbReference type="InterPro" id="IPR045339">
    <property type="entry name" value="DUF6534"/>
</dbReference>
<keyword evidence="2" id="KW-0812">Transmembrane</keyword>
<keyword evidence="2" id="KW-0472">Membrane</keyword>
<feature type="transmembrane region" description="Helical" evidence="2">
    <location>
        <begin position="24"/>
        <end position="46"/>
    </location>
</feature>
<name>J0D950_AURST</name>
<dbReference type="PANTHER" id="PTHR40465:SF1">
    <property type="entry name" value="DUF6534 DOMAIN-CONTAINING PROTEIN"/>
    <property type="match status" value="1"/>
</dbReference>
<feature type="transmembrane region" description="Helical" evidence="2">
    <location>
        <begin position="178"/>
        <end position="201"/>
    </location>
</feature>
<accession>J0D950</accession>